<comment type="similarity">
    <text evidence="3 12">Belongs to the fatty acid desaturase type 1 family.</text>
</comment>
<feature type="transmembrane region" description="Helical" evidence="13">
    <location>
        <begin position="49"/>
        <end position="69"/>
    </location>
</feature>
<keyword evidence="5 12" id="KW-0812">Transmembrane</keyword>
<feature type="transmembrane region" description="Helical" evidence="13">
    <location>
        <begin position="162"/>
        <end position="182"/>
    </location>
</feature>
<keyword evidence="9" id="KW-0443">Lipid metabolism</keyword>
<keyword evidence="8 12" id="KW-0560">Oxidoreductase</keyword>
<evidence type="ECO:0008006" key="16">
    <source>
        <dbReference type="Google" id="ProtNLM"/>
    </source>
</evidence>
<sequence>MEIPYILNENGSDDHRSREWHIRDIYYALLLLSVHVLCVFAPATFNWSAVWLTIVLGVLTGLFGIALSYHRNLTHSSFKLPKYLEYLFAYFGLHALQGDPMYWVSIHRYHHKSTDKHLDPHSPIEGFWFSYMNWMFDYCYLVHKGKIYGNVGDLMKQRYYRFLRKTLVFHYYLLATILYTFVCHNWGHQAWNTGDLSKNNWFIALITFGEGWHNNHHAFEYSARAGMEWWQVDMTWYVIKLLEYFGLATNVKEPSEMHKQKMSFKNACNEIYEAPS</sequence>
<dbReference type="PRINTS" id="PR00075">
    <property type="entry name" value="FACDDSATRASE"/>
</dbReference>
<dbReference type="GO" id="GO:0016717">
    <property type="term" value="F:oxidoreductase activity, acting on paired donors, with oxidation of a pair of donors resulting in the reduction of molecular oxygen to two molecules of water"/>
    <property type="evidence" value="ECO:0007669"/>
    <property type="project" value="InterPro"/>
</dbReference>
<evidence type="ECO:0000313" key="14">
    <source>
        <dbReference type="EMBL" id="PIA25158.1"/>
    </source>
</evidence>
<evidence type="ECO:0000256" key="1">
    <source>
        <dbReference type="ARBA" id="ARBA00004141"/>
    </source>
</evidence>
<keyword evidence="7 13" id="KW-1133">Transmembrane helix</keyword>
<keyword evidence="10 13" id="KW-0472">Membrane</keyword>
<evidence type="ECO:0000256" key="4">
    <source>
        <dbReference type="ARBA" id="ARBA00022516"/>
    </source>
</evidence>
<keyword evidence="11 12" id="KW-0275">Fatty acid biosynthesis</keyword>
<evidence type="ECO:0000256" key="12">
    <source>
        <dbReference type="RuleBase" id="RU000581"/>
    </source>
</evidence>
<evidence type="ECO:0000256" key="7">
    <source>
        <dbReference type="ARBA" id="ARBA00022989"/>
    </source>
</evidence>
<feature type="transmembrane region" description="Helical" evidence="13">
    <location>
        <begin position="25"/>
        <end position="43"/>
    </location>
</feature>
<dbReference type="STRING" id="218851.A0A2G5C1I8"/>
<keyword evidence="15" id="KW-1185">Reference proteome</keyword>
<evidence type="ECO:0000256" key="6">
    <source>
        <dbReference type="ARBA" id="ARBA00022832"/>
    </source>
</evidence>
<dbReference type="InterPro" id="IPR015876">
    <property type="entry name" value="Acyl-CoA_DS"/>
</dbReference>
<dbReference type="GO" id="GO:0005789">
    <property type="term" value="C:endoplasmic reticulum membrane"/>
    <property type="evidence" value="ECO:0007669"/>
    <property type="project" value="TreeGrafter"/>
</dbReference>
<evidence type="ECO:0000256" key="5">
    <source>
        <dbReference type="ARBA" id="ARBA00022692"/>
    </source>
</evidence>
<dbReference type="CDD" id="cd03505">
    <property type="entry name" value="Delta9-FADS-like"/>
    <property type="match status" value="1"/>
</dbReference>
<evidence type="ECO:0000256" key="8">
    <source>
        <dbReference type="ARBA" id="ARBA00023002"/>
    </source>
</evidence>
<reference evidence="14 15" key="1">
    <citation type="submission" date="2017-09" db="EMBL/GenBank/DDBJ databases">
        <title>WGS assembly of Aquilegia coerulea Goldsmith.</title>
        <authorList>
            <person name="Hodges S."/>
            <person name="Kramer E."/>
            <person name="Nordborg M."/>
            <person name="Tomkins J."/>
            <person name="Borevitz J."/>
            <person name="Derieg N."/>
            <person name="Yan J."/>
            <person name="Mihaltcheva S."/>
            <person name="Hayes R.D."/>
            <person name="Rokhsar D."/>
        </authorList>
    </citation>
    <scope>NUCLEOTIDE SEQUENCE [LARGE SCALE GENOMIC DNA]</scope>
    <source>
        <strain evidence="15">cv. Goldsmith</strain>
    </source>
</reference>
<dbReference type="PANTHER" id="PTHR11351">
    <property type="entry name" value="ACYL-COA DESATURASE"/>
    <property type="match status" value="1"/>
</dbReference>
<evidence type="ECO:0000313" key="15">
    <source>
        <dbReference type="Proteomes" id="UP000230069"/>
    </source>
</evidence>
<name>A0A2G5C1I8_AQUCA</name>
<dbReference type="InParanoid" id="A0A2G5C1I8"/>
<dbReference type="AlphaFoldDB" id="A0A2G5C1I8"/>
<evidence type="ECO:0000256" key="2">
    <source>
        <dbReference type="ARBA" id="ARBA00005189"/>
    </source>
</evidence>
<keyword evidence="6" id="KW-0276">Fatty acid metabolism</keyword>
<protein>
    <recommendedName>
        <fullName evidence="16">Fatty acid desaturase domain-containing protein</fullName>
    </recommendedName>
</protein>
<dbReference type="GO" id="GO:0042761">
    <property type="term" value="P:very long-chain fatty acid biosynthetic process"/>
    <property type="evidence" value="ECO:0007669"/>
    <property type="project" value="TreeGrafter"/>
</dbReference>
<keyword evidence="4 12" id="KW-0444">Lipid biosynthesis</keyword>
<comment type="pathway">
    <text evidence="2">Lipid metabolism.</text>
</comment>
<evidence type="ECO:0000256" key="11">
    <source>
        <dbReference type="ARBA" id="ARBA00023160"/>
    </source>
</evidence>
<dbReference type="OrthoDB" id="10260134at2759"/>
<comment type="subcellular location">
    <subcellularLocation>
        <location evidence="1">Membrane</location>
        <topology evidence="1">Multi-pass membrane protein</topology>
    </subcellularLocation>
</comment>
<evidence type="ECO:0000256" key="3">
    <source>
        <dbReference type="ARBA" id="ARBA00009295"/>
    </source>
</evidence>
<gene>
    <name evidence="14" type="ORF">AQUCO_12400012v1</name>
</gene>
<accession>A0A2G5C1I8</accession>
<evidence type="ECO:0000256" key="9">
    <source>
        <dbReference type="ARBA" id="ARBA00023098"/>
    </source>
</evidence>
<proteinExistence type="inferred from homology"/>
<dbReference type="PANTHER" id="PTHR11351:SF31">
    <property type="entry name" value="DESATURASE 1, ISOFORM A-RELATED"/>
    <property type="match status" value="1"/>
</dbReference>
<comment type="cofactor">
    <cofactor evidence="12">
        <name>Fe(2+)</name>
        <dbReference type="ChEBI" id="CHEBI:29033"/>
    </cofactor>
</comment>
<dbReference type="EMBL" id="KZ305140">
    <property type="protein sequence ID" value="PIA25158.1"/>
    <property type="molecule type" value="Genomic_DNA"/>
</dbReference>
<evidence type="ECO:0000256" key="10">
    <source>
        <dbReference type="ARBA" id="ARBA00023136"/>
    </source>
</evidence>
<organism evidence="14 15">
    <name type="scientific">Aquilegia coerulea</name>
    <name type="common">Rocky mountain columbine</name>
    <dbReference type="NCBI Taxonomy" id="218851"/>
    <lineage>
        <taxon>Eukaryota</taxon>
        <taxon>Viridiplantae</taxon>
        <taxon>Streptophyta</taxon>
        <taxon>Embryophyta</taxon>
        <taxon>Tracheophyta</taxon>
        <taxon>Spermatophyta</taxon>
        <taxon>Magnoliopsida</taxon>
        <taxon>Ranunculales</taxon>
        <taxon>Ranunculaceae</taxon>
        <taxon>Thalictroideae</taxon>
        <taxon>Aquilegia</taxon>
    </lineage>
</organism>
<comment type="domain">
    <text evidence="12">The histidine box domains are involved in binding the catalytic metal ions.</text>
</comment>
<dbReference type="Proteomes" id="UP000230069">
    <property type="component" value="Unassembled WGS sequence"/>
</dbReference>
<evidence type="ECO:0000256" key="13">
    <source>
        <dbReference type="SAM" id="Phobius"/>
    </source>
</evidence>